<protein>
    <recommendedName>
        <fullName evidence="3">Tocopherol cyclase</fullName>
    </recommendedName>
</protein>
<name>A0A644WEX5_9ZZZZ</name>
<dbReference type="AlphaFoldDB" id="A0A644WEX5"/>
<dbReference type="SUPFAM" id="SSF159245">
    <property type="entry name" value="AttH-like"/>
    <property type="match status" value="1"/>
</dbReference>
<dbReference type="PANTHER" id="PTHR35309">
    <property type="match status" value="1"/>
</dbReference>
<comment type="caution">
    <text evidence="2">The sequence shown here is derived from an EMBL/GenBank/DDBJ whole genome shotgun (WGS) entry which is preliminary data.</text>
</comment>
<gene>
    <name evidence="2" type="ORF">SDC9_47097</name>
</gene>
<dbReference type="EMBL" id="VSSQ01000758">
    <property type="protein sequence ID" value="MPM00864.1"/>
    <property type="molecule type" value="Genomic_DNA"/>
</dbReference>
<evidence type="ECO:0000313" key="2">
    <source>
        <dbReference type="EMBL" id="MPM00864.1"/>
    </source>
</evidence>
<keyword evidence="1" id="KW-1133">Transmembrane helix</keyword>
<reference evidence="2" key="1">
    <citation type="submission" date="2019-08" db="EMBL/GenBank/DDBJ databases">
        <authorList>
            <person name="Kucharzyk K."/>
            <person name="Murdoch R.W."/>
            <person name="Higgins S."/>
            <person name="Loffler F."/>
        </authorList>
    </citation>
    <scope>NUCLEOTIDE SEQUENCE</scope>
</reference>
<keyword evidence="1" id="KW-0472">Membrane</keyword>
<dbReference type="InterPro" id="IPR025893">
    <property type="entry name" value="Tocopherol_cyclase"/>
</dbReference>
<feature type="transmembrane region" description="Helical" evidence="1">
    <location>
        <begin position="193"/>
        <end position="216"/>
    </location>
</feature>
<organism evidence="2">
    <name type="scientific">bioreactor metagenome</name>
    <dbReference type="NCBI Taxonomy" id="1076179"/>
    <lineage>
        <taxon>unclassified sequences</taxon>
        <taxon>metagenomes</taxon>
        <taxon>ecological metagenomes</taxon>
    </lineage>
</organism>
<evidence type="ECO:0008006" key="3">
    <source>
        <dbReference type="Google" id="ProtNLM"/>
    </source>
</evidence>
<keyword evidence="1" id="KW-0812">Transmembrane</keyword>
<dbReference type="GO" id="GO:0009976">
    <property type="term" value="F:tocopherol cyclase activity"/>
    <property type="evidence" value="ECO:0007669"/>
    <property type="project" value="InterPro"/>
</dbReference>
<evidence type="ECO:0000256" key="1">
    <source>
        <dbReference type="SAM" id="Phobius"/>
    </source>
</evidence>
<proteinExistence type="predicted"/>
<dbReference type="Pfam" id="PF14249">
    <property type="entry name" value="Tocopherol_cycl"/>
    <property type="match status" value="1"/>
</dbReference>
<dbReference type="PANTHER" id="PTHR35309:SF4">
    <property type="entry name" value="TOCOPHEROL CYCLASE"/>
    <property type="match status" value="1"/>
</dbReference>
<sequence>MRKWKVFHPERFQGSKKKNNYFEGWYFKIAMHDEVLCLIPGISLSSDPHAFIQVVSSTRNKPWYVRFPLSTFSADKDSFLIHIGENSFSREEVHVRLKDVDLDLQADFSFTELKKYPVTLTSPGIMGWYAYVPKMECLHAVVATTCSVSGTFTLNSRSVEFEHANGYMEKDWGSSFPKAYLWMQANSFSREGVSVMLSIAHIPFHGLAFIGFLGFVQLKDSLIRFGTYSRARFVIQHATETHIEAVIITKKHRLTLKGALGGASGLAAPKEGSMERTIYESIDGTLYLRLETAQGDLLVEDTSIHAGLEFSEAAKLMDGKQKL</sequence>
<accession>A0A644WEX5</accession>